<comment type="similarity">
    <text evidence="1">Belongs to the TRIM/RBCC family.</text>
</comment>
<evidence type="ECO:0000256" key="5">
    <source>
        <dbReference type="ARBA" id="ARBA00022833"/>
    </source>
</evidence>
<organism evidence="11 12">
    <name type="scientific">Porites lobata</name>
    <dbReference type="NCBI Taxonomy" id="104759"/>
    <lineage>
        <taxon>Eukaryota</taxon>
        <taxon>Metazoa</taxon>
        <taxon>Cnidaria</taxon>
        <taxon>Anthozoa</taxon>
        <taxon>Hexacorallia</taxon>
        <taxon>Scleractinia</taxon>
        <taxon>Fungiina</taxon>
        <taxon>Poritidae</taxon>
        <taxon>Porites</taxon>
    </lineage>
</organism>
<feature type="repeat" description="Filamin" evidence="7">
    <location>
        <begin position="362"/>
        <end position="465"/>
    </location>
</feature>
<dbReference type="SUPFAM" id="SSF81296">
    <property type="entry name" value="E set domains"/>
    <property type="match status" value="1"/>
</dbReference>
<dbReference type="SMART" id="SM00336">
    <property type="entry name" value="BBOX"/>
    <property type="match status" value="2"/>
</dbReference>
<dbReference type="Gene3D" id="3.30.40.10">
    <property type="entry name" value="Zinc/RING finger domain, C3HC4 (zinc finger)"/>
    <property type="match status" value="1"/>
</dbReference>
<evidence type="ECO:0000313" key="12">
    <source>
        <dbReference type="Proteomes" id="UP001159405"/>
    </source>
</evidence>
<evidence type="ECO:0000256" key="4">
    <source>
        <dbReference type="ARBA" id="ARBA00022771"/>
    </source>
</evidence>
<evidence type="ECO:0000256" key="6">
    <source>
        <dbReference type="PROSITE-ProRule" id="PRU00024"/>
    </source>
</evidence>
<evidence type="ECO:0000256" key="3">
    <source>
        <dbReference type="ARBA" id="ARBA00022737"/>
    </source>
</evidence>
<evidence type="ECO:0000256" key="2">
    <source>
        <dbReference type="ARBA" id="ARBA00022723"/>
    </source>
</evidence>
<dbReference type="InterPro" id="IPR000315">
    <property type="entry name" value="Znf_B-box"/>
</dbReference>
<dbReference type="InterPro" id="IPR017907">
    <property type="entry name" value="Znf_RING_CS"/>
</dbReference>
<dbReference type="PROSITE" id="PS00518">
    <property type="entry name" value="ZF_RING_1"/>
    <property type="match status" value="1"/>
</dbReference>
<dbReference type="InterPro" id="IPR027370">
    <property type="entry name" value="Znf-RING_euk"/>
</dbReference>
<feature type="domain" description="RING-type" evidence="9">
    <location>
        <begin position="21"/>
        <end position="65"/>
    </location>
</feature>
<dbReference type="SUPFAM" id="SSF57850">
    <property type="entry name" value="RING/U-box"/>
    <property type="match status" value="1"/>
</dbReference>
<keyword evidence="12" id="KW-1185">Reference proteome</keyword>
<dbReference type="PROSITE" id="PS50089">
    <property type="entry name" value="ZF_RING_2"/>
    <property type="match status" value="1"/>
</dbReference>
<gene>
    <name evidence="11" type="ORF">PLOB_00029702</name>
</gene>
<feature type="coiled-coil region" evidence="8">
    <location>
        <begin position="207"/>
        <end position="252"/>
    </location>
</feature>
<protein>
    <submittedName>
        <fullName evidence="11">Uncharacterized protein</fullName>
    </submittedName>
</protein>
<evidence type="ECO:0000256" key="7">
    <source>
        <dbReference type="PROSITE-ProRule" id="PRU00087"/>
    </source>
</evidence>
<evidence type="ECO:0000313" key="11">
    <source>
        <dbReference type="EMBL" id="CAH3184128.1"/>
    </source>
</evidence>
<dbReference type="InterPro" id="IPR047153">
    <property type="entry name" value="TRIM45/56/19-like"/>
</dbReference>
<dbReference type="Pfam" id="PF00630">
    <property type="entry name" value="Filamin"/>
    <property type="match status" value="1"/>
</dbReference>
<dbReference type="InterPro" id="IPR013083">
    <property type="entry name" value="Znf_RING/FYVE/PHD"/>
</dbReference>
<evidence type="ECO:0000256" key="1">
    <source>
        <dbReference type="ARBA" id="ARBA00008518"/>
    </source>
</evidence>
<keyword evidence="4 6" id="KW-0863">Zinc-finger</keyword>
<dbReference type="Proteomes" id="UP001159405">
    <property type="component" value="Unassembled WGS sequence"/>
</dbReference>
<reference evidence="11 12" key="1">
    <citation type="submission" date="2022-05" db="EMBL/GenBank/DDBJ databases">
        <authorList>
            <consortium name="Genoscope - CEA"/>
            <person name="William W."/>
        </authorList>
    </citation>
    <scope>NUCLEOTIDE SEQUENCE [LARGE SCALE GENOMIC DNA]</scope>
</reference>
<dbReference type="PROSITE" id="PS50194">
    <property type="entry name" value="FILAMIN_REPEAT"/>
    <property type="match status" value="1"/>
</dbReference>
<dbReference type="PROSITE" id="PS50119">
    <property type="entry name" value="ZF_BBOX"/>
    <property type="match status" value="1"/>
</dbReference>
<keyword evidence="8" id="KW-0175">Coiled coil</keyword>
<feature type="domain" description="B box-type" evidence="10">
    <location>
        <begin position="156"/>
        <end position="196"/>
    </location>
</feature>
<dbReference type="SMART" id="SM00184">
    <property type="entry name" value="RING"/>
    <property type="match status" value="1"/>
</dbReference>
<comment type="caution">
    <text evidence="11">The sequence shown here is derived from an EMBL/GenBank/DDBJ whole genome shotgun (WGS) entry which is preliminary data.</text>
</comment>
<dbReference type="SUPFAM" id="SSF57845">
    <property type="entry name" value="B-box zinc-binding domain"/>
    <property type="match status" value="1"/>
</dbReference>
<dbReference type="SMART" id="SM00557">
    <property type="entry name" value="IG_FLMN"/>
    <property type="match status" value="1"/>
</dbReference>
<sequence length="576" mass="63592">MSQAKQVDKVQTLSSEEVLECSLCYERYDDNKRCPRLLSNCGHTFCTHCLEQLLKDGTISCPQDRKVIHVTAGVVGLPKNFALLDVLLASSHKQPDTTPVLCDTCSDEGHPATSCCLECKENMCELVAQLHTRQKISRDHRVVSIAEQKANPHLNAIPVFCPEHNEPFRYFDKDCGQVICRDCQALEHNGHKCCSLAEASAQSRQDLEALTTKAKATAVQLKEAEERVMTVVSDLNRKKKNEEDKIHAFFEELRACLDAREQALVTKLSQLHKAKSFILAEQCDLLRTFEACLLSAVDRAVTAIQSAGDVQLLVAKSDIATTLIAMESQPPVLDPQGNSALEFSVDSKRLLDMFSEAGNIADDYTCANTTSAFGVGIETASPGQDASFIITARDSQGTERSVGGDQFEVQLQGEKGAKVEVKLVDRRDGTYTGTYTLPVDFKSELQLSILFRGIHIQGSPYRVHTTALHFIGYAQWYQNEQPYEEQWRLMDEACAALPGAPPGSRAATWQEYVEGKIEGLPKHAPGHVLFTGPGSEGLPGPHNDMKAVRHGEPLNGNFTRSNFWRGQRQAICVAQI</sequence>
<dbReference type="PANTHER" id="PTHR25462">
    <property type="entry name" value="BONUS, ISOFORM C-RELATED"/>
    <property type="match status" value="1"/>
</dbReference>
<name>A0ABN8S2Y5_9CNID</name>
<dbReference type="InterPro" id="IPR001298">
    <property type="entry name" value="Filamin/ABP280_rpt"/>
</dbReference>
<dbReference type="Gene3D" id="3.30.160.60">
    <property type="entry name" value="Classic Zinc Finger"/>
    <property type="match status" value="1"/>
</dbReference>
<accession>A0ABN8S2Y5</accession>
<dbReference type="InterPro" id="IPR014756">
    <property type="entry name" value="Ig_E-set"/>
</dbReference>
<dbReference type="InterPro" id="IPR017868">
    <property type="entry name" value="Filamin/ABP280_repeat-like"/>
</dbReference>
<evidence type="ECO:0000259" key="9">
    <source>
        <dbReference type="PROSITE" id="PS50089"/>
    </source>
</evidence>
<proteinExistence type="inferred from homology"/>
<dbReference type="Gene3D" id="2.60.40.10">
    <property type="entry name" value="Immunoglobulins"/>
    <property type="match status" value="1"/>
</dbReference>
<dbReference type="PANTHER" id="PTHR25462:SF296">
    <property type="entry name" value="MEIOTIC P26, ISOFORM F"/>
    <property type="match status" value="1"/>
</dbReference>
<dbReference type="Pfam" id="PF00643">
    <property type="entry name" value="zf-B_box"/>
    <property type="match status" value="1"/>
</dbReference>
<dbReference type="EMBL" id="CALNXK010000376">
    <property type="protein sequence ID" value="CAH3184128.1"/>
    <property type="molecule type" value="Genomic_DNA"/>
</dbReference>
<evidence type="ECO:0000259" key="10">
    <source>
        <dbReference type="PROSITE" id="PS50119"/>
    </source>
</evidence>
<dbReference type="Pfam" id="PF13445">
    <property type="entry name" value="zf-RING_UBOX"/>
    <property type="match status" value="1"/>
</dbReference>
<dbReference type="InterPro" id="IPR001841">
    <property type="entry name" value="Znf_RING"/>
</dbReference>
<keyword evidence="5" id="KW-0862">Zinc</keyword>
<evidence type="ECO:0000256" key="8">
    <source>
        <dbReference type="SAM" id="Coils"/>
    </source>
</evidence>
<keyword evidence="2" id="KW-0479">Metal-binding</keyword>
<dbReference type="InterPro" id="IPR013783">
    <property type="entry name" value="Ig-like_fold"/>
</dbReference>
<keyword evidence="3" id="KW-0677">Repeat</keyword>